<keyword evidence="5" id="KW-0809">Transit peptide</keyword>
<protein>
    <recommendedName>
        <fullName evidence="8">Ubiquinone biosynthesis protein</fullName>
    </recommendedName>
</protein>
<dbReference type="UniPathway" id="UPA00232"/>
<dbReference type="InterPro" id="IPR012762">
    <property type="entry name" value="Ubiq_biosynth_COQ9"/>
</dbReference>
<evidence type="ECO:0000256" key="1">
    <source>
        <dbReference type="ARBA" id="ARBA00004173"/>
    </source>
</evidence>
<evidence type="ECO:0000256" key="6">
    <source>
        <dbReference type="ARBA" id="ARBA00023121"/>
    </source>
</evidence>
<proteinExistence type="inferred from homology"/>
<comment type="function">
    <text evidence="8">Membrane-associated protein that warps the membrane surface to access and bind aromatic isoprenes with high specificity, including ubiquinone (CoQ) isoprene intermediates and presents them directly to Coq7, therefore facilitating the Coq7-mediated hydroxylase step. Participates in the biosynthesis of coenzyme Q, also named ubiquinone, an essential lipid-soluble electron transporter for aerobic cellular respiration.</text>
</comment>
<evidence type="ECO:0000313" key="10">
    <source>
        <dbReference type="EMBL" id="KAF5359241.1"/>
    </source>
</evidence>
<feature type="domain" description="COQ9 C-terminal" evidence="9">
    <location>
        <begin position="143"/>
        <end position="194"/>
    </location>
</feature>
<evidence type="ECO:0000256" key="8">
    <source>
        <dbReference type="RuleBase" id="RU366063"/>
    </source>
</evidence>
<name>A0A8H5LJ56_9AGAR</name>
<reference evidence="10 11" key="1">
    <citation type="journal article" date="2020" name="ISME J.">
        <title>Uncovering the hidden diversity of litter-decomposition mechanisms in mushroom-forming fungi.</title>
        <authorList>
            <person name="Floudas D."/>
            <person name="Bentzer J."/>
            <person name="Ahren D."/>
            <person name="Johansson T."/>
            <person name="Persson P."/>
            <person name="Tunlid A."/>
        </authorList>
    </citation>
    <scope>NUCLEOTIDE SEQUENCE [LARGE SCALE GENOMIC DNA]</scope>
    <source>
        <strain evidence="10 11">CBS 146.42</strain>
    </source>
</reference>
<dbReference type="GO" id="GO:0008289">
    <property type="term" value="F:lipid binding"/>
    <property type="evidence" value="ECO:0007669"/>
    <property type="project" value="UniProtKB-UniRule"/>
</dbReference>
<dbReference type="EMBL" id="JAACJO010000004">
    <property type="protein sequence ID" value="KAF5359241.1"/>
    <property type="molecule type" value="Genomic_DNA"/>
</dbReference>
<evidence type="ECO:0000256" key="7">
    <source>
        <dbReference type="ARBA" id="ARBA00023128"/>
    </source>
</evidence>
<dbReference type="AlphaFoldDB" id="A0A8H5LJ56"/>
<comment type="similarity">
    <text evidence="3 8">Belongs to the COQ9 family.</text>
</comment>
<comment type="caution">
    <text evidence="10">The sequence shown here is derived from an EMBL/GenBank/DDBJ whole genome shotgun (WGS) entry which is preliminary data.</text>
</comment>
<keyword evidence="11" id="KW-1185">Reference proteome</keyword>
<dbReference type="GO" id="GO:0005743">
    <property type="term" value="C:mitochondrial inner membrane"/>
    <property type="evidence" value="ECO:0007669"/>
    <property type="project" value="TreeGrafter"/>
</dbReference>
<dbReference type="PANTHER" id="PTHR21427:SF19">
    <property type="entry name" value="UBIQUINONE BIOSYNTHESIS PROTEIN COQ9, MITOCHONDRIAL"/>
    <property type="match status" value="1"/>
</dbReference>
<dbReference type="Proteomes" id="UP000559027">
    <property type="component" value="Unassembled WGS sequence"/>
</dbReference>
<comment type="subcellular location">
    <subcellularLocation>
        <location evidence="1 8">Mitochondrion</location>
    </subcellularLocation>
</comment>
<evidence type="ECO:0000256" key="3">
    <source>
        <dbReference type="ARBA" id="ARBA00010766"/>
    </source>
</evidence>
<gene>
    <name evidence="10" type="ORF">D9756_003523</name>
</gene>
<dbReference type="Pfam" id="PF08511">
    <property type="entry name" value="COQ9"/>
    <property type="match status" value="1"/>
</dbReference>
<dbReference type="GO" id="GO:0006744">
    <property type="term" value="P:ubiquinone biosynthetic process"/>
    <property type="evidence" value="ECO:0007669"/>
    <property type="project" value="UniProtKB-UniRule"/>
</dbReference>
<dbReference type="OrthoDB" id="619536at2759"/>
<evidence type="ECO:0000259" key="9">
    <source>
        <dbReference type="Pfam" id="PF08511"/>
    </source>
</evidence>
<evidence type="ECO:0000256" key="5">
    <source>
        <dbReference type="ARBA" id="ARBA00022946"/>
    </source>
</evidence>
<dbReference type="PANTHER" id="PTHR21427">
    <property type="entry name" value="UBIQUINONE BIOSYNTHESIS PROTEIN COQ9, MITOCHONDRIAL"/>
    <property type="match status" value="1"/>
</dbReference>
<comment type="pathway">
    <text evidence="2 8">Cofactor biosynthesis; ubiquinone biosynthesis.</text>
</comment>
<keyword evidence="7 8" id="KW-0496">Mitochondrion</keyword>
<accession>A0A8H5LJ56</accession>
<evidence type="ECO:0000256" key="4">
    <source>
        <dbReference type="ARBA" id="ARBA00022688"/>
    </source>
</evidence>
<organism evidence="10 11">
    <name type="scientific">Leucocoprinus leucothites</name>
    <dbReference type="NCBI Taxonomy" id="201217"/>
    <lineage>
        <taxon>Eukaryota</taxon>
        <taxon>Fungi</taxon>
        <taxon>Dikarya</taxon>
        <taxon>Basidiomycota</taxon>
        <taxon>Agaricomycotina</taxon>
        <taxon>Agaricomycetes</taxon>
        <taxon>Agaricomycetidae</taxon>
        <taxon>Agaricales</taxon>
        <taxon>Agaricineae</taxon>
        <taxon>Agaricaceae</taxon>
        <taxon>Leucocoprinus</taxon>
    </lineage>
</organism>
<sequence length="234" mass="25457">MIELIGHLSARLLKLALPLVRTHGFTRDALAFSVLHLPPPETHSSPLSDAAISSLFGQGVKAEHSLINFFFDEGLEHMKSRAQALSESHGHIPTIQELLQERLEFNEPVLYHLSDAFASLASTSSSAAKLGPLQLPPVDPLPGLKHALKIADEACYLSGDTSAEFSWYARRASLAVIYTAAELHQITSPRTAHQLLESLLASSSRARKSLDEVSLFSSYLFKSCKGIIKSAGVF</sequence>
<evidence type="ECO:0000313" key="11">
    <source>
        <dbReference type="Proteomes" id="UP000559027"/>
    </source>
</evidence>
<keyword evidence="6 8" id="KW-0446">Lipid-binding</keyword>
<dbReference type="InterPro" id="IPR013718">
    <property type="entry name" value="COQ9_C"/>
</dbReference>
<evidence type="ECO:0000256" key="2">
    <source>
        <dbReference type="ARBA" id="ARBA00004749"/>
    </source>
</evidence>
<keyword evidence="4 8" id="KW-0831">Ubiquinone biosynthesis</keyword>